<sequence length="124" mass="13691">MAGNKNSGRRRKSLSKEDSERSMTLLCPGAVKVMEATMNGSNRDKLKYEAAKGIYEHVMGKAKQSIDQTIKGEVLVTHEMRSIAAREMLEVKEAEYELLKEGDNAVTGRSQEGVSKGLDEEAEV</sequence>
<protein>
    <submittedName>
        <fullName evidence="2">Uncharacterized protein</fullName>
    </submittedName>
</protein>
<comment type="caution">
    <text evidence="2">The sequence shown here is derived from an EMBL/GenBank/DDBJ whole genome shotgun (WGS) entry which is preliminary data.</text>
</comment>
<evidence type="ECO:0000313" key="2">
    <source>
        <dbReference type="EMBL" id="KKM93997.1"/>
    </source>
</evidence>
<proteinExistence type="predicted"/>
<feature type="region of interest" description="Disordered" evidence="1">
    <location>
        <begin position="102"/>
        <end position="124"/>
    </location>
</feature>
<dbReference type="AlphaFoldDB" id="A0A0F9PL46"/>
<organism evidence="2">
    <name type="scientific">marine sediment metagenome</name>
    <dbReference type="NCBI Taxonomy" id="412755"/>
    <lineage>
        <taxon>unclassified sequences</taxon>
        <taxon>metagenomes</taxon>
        <taxon>ecological metagenomes</taxon>
    </lineage>
</organism>
<accession>A0A0F9PL46</accession>
<evidence type="ECO:0000256" key="1">
    <source>
        <dbReference type="SAM" id="MobiDB-lite"/>
    </source>
</evidence>
<name>A0A0F9PL46_9ZZZZ</name>
<reference evidence="2" key="1">
    <citation type="journal article" date="2015" name="Nature">
        <title>Complex archaea that bridge the gap between prokaryotes and eukaryotes.</title>
        <authorList>
            <person name="Spang A."/>
            <person name="Saw J.H."/>
            <person name="Jorgensen S.L."/>
            <person name="Zaremba-Niedzwiedzka K."/>
            <person name="Martijn J."/>
            <person name="Lind A.E."/>
            <person name="van Eijk R."/>
            <person name="Schleper C."/>
            <person name="Guy L."/>
            <person name="Ettema T.J."/>
        </authorList>
    </citation>
    <scope>NUCLEOTIDE SEQUENCE</scope>
</reference>
<gene>
    <name evidence="2" type="ORF">LCGC14_1202800</name>
</gene>
<feature type="region of interest" description="Disordered" evidence="1">
    <location>
        <begin position="1"/>
        <end position="23"/>
    </location>
</feature>
<dbReference type="EMBL" id="LAZR01006197">
    <property type="protein sequence ID" value="KKM93997.1"/>
    <property type="molecule type" value="Genomic_DNA"/>
</dbReference>